<accession>A0ABR2UQ33</accession>
<comment type="subunit">
    <text evidence="1">Component of the TIM23 complex.</text>
</comment>
<evidence type="ECO:0000313" key="4">
    <source>
        <dbReference type="EMBL" id="KAK9416541.1"/>
    </source>
</evidence>
<evidence type="ECO:0000259" key="3">
    <source>
        <dbReference type="PROSITE" id="PS50969"/>
    </source>
</evidence>
<proteinExistence type="inferred from homology"/>
<keyword evidence="1" id="KW-0809">Transit peptide</keyword>
<sequence length="390" mass="43036">MSSQQFYRRETRSTRSGGPAFDPYAPAFIPAPNPATAWPGWQQPQVGQVFPVVNYGPANTGYGGHHVPQRMLGNYPVSGQPNQQFGTTAAGMQASAMRPSHGGPLSARPDGRINEAEIDSDTSSNPSVGEPLPQLTPGQITAVKIPILGRPAITKDNVRDKKPYIKPSKSSGGVPNPTKEYITQSSKSPSVLPVPRNILVIIDLNGTLLYRPNHKRTSTFVERPYTRNFLDYCLRTFTVAIWSTAKPENVGKMVPQILSPQDQNKLVAVWGRDTLGLSAGDYHQRVQCYKRLDSIWGDPKVAASHPEAQAGKRWDQTNTVLIDDSKEKARPQPYNIIQIPEFRGDTTEPGLILPQVHDYLNECAYQSDISSFIREKPFKVDPGFGLRGHN</sequence>
<dbReference type="InterPro" id="IPR050365">
    <property type="entry name" value="TIM50"/>
</dbReference>
<feature type="region of interest" description="Disordered" evidence="2">
    <location>
        <begin position="1"/>
        <end position="24"/>
    </location>
</feature>
<keyword evidence="1" id="KW-0496">Mitochondrion</keyword>
<evidence type="ECO:0000313" key="5">
    <source>
        <dbReference type="Proteomes" id="UP001408356"/>
    </source>
</evidence>
<dbReference type="Proteomes" id="UP001408356">
    <property type="component" value="Unassembled WGS sequence"/>
</dbReference>
<dbReference type="EMBL" id="JARVKF010000406">
    <property type="protein sequence ID" value="KAK9416541.1"/>
    <property type="molecule type" value="Genomic_DNA"/>
</dbReference>
<feature type="domain" description="FCP1 homology" evidence="3">
    <location>
        <begin position="193"/>
        <end position="363"/>
    </location>
</feature>
<dbReference type="Pfam" id="PF03031">
    <property type="entry name" value="NIF"/>
    <property type="match status" value="1"/>
</dbReference>
<name>A0ABR2UQ33_9PEZI</name>
<keyword evidence="1" id="KW-0811">Translocation</keyword>
<dbReference type="PROSITE" id="PS50969">
    <property type="entry name" value="FCP1"/>
    <property type="match status" value="1"/>
</dbReference>
<dbReference type="SUPFAM" id="SSF56784">
    <property type="entry name" value="HAD-like"/>
    <property type="match status" value="1"/>
</dbReference>
<comment type="similarity">
    <text evidence="1">Belongs to the TIM50 family.</text>
</comment>
<organism evidence="4 5">
    <name type="scientific">Seiridium unicorne</name>
    <dbReference type="NCBI Taxonomy" id="138068"/>
    <lineage>
        <taxon>Eukaryota</taxon>
        <taxon>Fungi</taxon>
        <taxon>Dikarya</taxon>
        <taxon>Ascomycota</taxon>
        <taxon>Pezizomycotina</taxon>
        <taxon>Sordariomycetes</taxon>
        <taxon>Xylariomycetidae</taxon>
        <taxon>Amphisphaeriales</taxon>
        <taxon>Sporocadaceae</taxon>
        <taxon>Seiridium</taxon>
    </lineage>
</organism>
<comment type="caution">
    <text evidence="4">The sequence shown here is derived from an EMBL/GenBank/DDBJ whole genome shotgun (WGS) entry which is preliminary data.</text>
</comment>
<dbReference type="InterPro" id="IPR036412">
    <property type="entry name" value="HAD-like_sf"/>
</dbReference>
<reference evidence="4 5" key="1">
    <citation type="journal article" date="2024" name="J. Plant Pathol.">
        <title>Sequence and assembly of the genome of Seiridium unicorne, isolate CBS 538.82, causal agent of cypress canker disease.</title>
        <authorList>
            <person name="Scali E."/>
            <person name="Rocca G.D."/>
            <person name="Danti R."/>
            <person name="Garbelotto M."/>
            <person name="Barberini S."/>
            <person name="Baroncelli R."/>
            <person name="Emiliani G."/>
        </authorList>
    </citation>
    <scope>NUCLEOTIDE SEQUENCE [LARGE SCALE GENOMIC DNA]</scope>
    <source>
        <strain evidence="4 5">BM-138-508</strain>
    </source>
</reference>
<evidence type="ECO:0000256" key="1">
    <source>
        <dbReference type="RuleBase" id="RU365079"/>
    </source>
</evidence>
<dbReference type="PANTHER" id="PTHR12210">
    <property type="entry name" value="DULLARD PROTEIN PHOSPHATASE"/>
    <property type="match status" value="1"/>
</dbReference>
<comment type="subcellular location">
    <subcellularLocation>
        <location evidence="1">Mitochondrion inner membrane</location>
        <topology evidence="1">Single-pass membrane protein</topology>
    </subcellularLocation>
</comment>
<keyword evidence="1" id="KW-0813">Transport</keyword>
<dbReference type="InterPro" id="IPR023214">
    <property type="entry name" value="HAD_sf"/>
</dbReference>
<dbReference type="InterPro" id="IPR004274">
    <property type="entry name" value="FCP1_dom"/>
</dbReference>
<feature type="region of interest" description="Disordered" evidence="2">
    <location>
        <begin position="161"/>
        <end position="188"/>
    </location>
</feature>
<gene>
    <name evidence="4" type="ORF">SUNI508_09647</name>
</gene>
<evidence type="ECO:0000256" key="2">
    <source>
        <dbReference type="SAM" id="MobiDB-lite"/>
    </source>
</evidence>
<dbReference type="Gene3D" id="3.40.50.1000">
    <property type="entry name" value="HAD superfamily/HAD-like"/>
    <property type="match status" value="1"/>
</dbReference>
<keyword evidence="5" id="KW-1185">Reference proteome</keyword>
<protein>
    <recommendedName>
        <fullName evidence="1">Mitochondrial import inner membrane translocase subunit TIM50</fullName>
    </recommendedName>
</protein>
<comment type="function">
    <text evidence="1">Essential component of the TIM23 complex, a complex that mediates the translocation of transit peptide-containing proteins across the mitochondrial inner membrane.</text>
</comment>
<feature type="region of interest" description="Disordered" evidence="2">
    <location>
        <begin position="91"/>
        <end position="136"/>
    </location>
</feature>
<keyword evidence="1" id="KW-0653">Protein transport</keyword>
<dbReference type="SMART" id="SM00577">
    <property type="entry name" value="CPDc"/>
    <property type="match status" value="1"/>
</dbReference>